<dbReference type="InterPro" id="IPR045621">
    <property type="entry name" value="BPD_transp_1_N"/>
</dbReference>
<evidence type="ECO:0000256" key="6">
    <source>
        <dbReference type="ARBA" id="ARBA00023136"/>
    </source>
</evidence>
<evidence type="ECO:0000256" key="4">
    <source>
        <dbReference type="ARBA" id="ARBA00022692"/>
    </source>
</evidence>
<dbReference type="Proteomes" id="UP001465426">
    <property type="component" value="Unassembled WGS sequence"/>
</dbReference>
<protein>
    <submittedName>
        <fullName evidence="9">ABC transporter permease</fullName>
    </submittedName>
</protein>
<feature type="transmembrane region" description="Helical" evidence="7">
    <location>
        <begin position="135"/>
        <end position="155"/>
    </location>
</feature>
<accession>A0ABV1F060</accession>
<feature type="transmembrane region" description="Helical" evidence="7">
    <location>
        <begin position="9"/>
        <end position="30"/>
    </location>
</feature>
<evidence type="ECO:0000256" key="1">
    <source>
        <dbReference type="ARBA" id="ARBA00004651"/>
    </source>
</evidence>
<keyword evidence="3" id="KW-1003">Cell membrane</keyword>
<dbReference type="PANTHER" id="PTHR43163">
    <property type="entry name" value="DIPEPTIDE TRANSPORT SYSTEM PERMEASE PROTEIN DPPB-RELATED"/>
    <property type="match status" value="1"/>
</dbReference>
<dbReference type="EMBL" id="JBBMFN010000034">
    <property type="protein sequence ID" value="MEQ2466762.1"/>
    <property type="molecule type" value="Genomic_DNA"/>
</dbReference>
<sequence length="311" mass="34430">MGKFIGIKILNIIITLWIIATITFFLMKLLPGSPFNEEKLSSLTDEARMEFLAKYELDKPVYVQYGKYLVNLVKGDLGISYYYKGQSVNELLSSRIIPSAFLGAQAIILGLSIGLILGMIAALKHNSVWDYVTMFIAVIGVSVPNFVFAALLQYVVALKWGLFPVAFWEGYDSSILPSIALSLMIIALVSRFTRTEMLDVLQQDYILTAKSKGLSQWAVIIKHAVRNAMIPVITILGPVAVSILTGSLVIENIFSIPGIGSLFVDSIKFNDYTTIMGVTLFYSAFFILTMLVIDLLYSVIDPRIRISGLKG</sequence>
<evidence type="ECO:0000256" key="2">
    <source>
        <dbReference type="ARBA" id="ARBA00022448"/>
    </source>
</evidence>
<gene>
    <name evidence="9" type="ORF">WMO63_13965</name>
</gene>
<comment type="caution">
    <text evidence="9">The sequence shown here is derived from an EMBL/GenBank/DDBJ whole genome shotgun (WGS) entry which is preliminary data.</text>
</comment>
<proteinExistence type="inferred from homology"/>
<comment type="similarity">
    <text evidence="7">Belongs to the binding-protein-dependent transport system permease family.</text>
</comment>
<keyword evidence="6 7" id="KW-0472">Membrane</keyword>
<evidence type="ECO:0000256" key="5">
    <source>
        <dbReference type="ARBA" id="ARBA00022989"/>
    </source>
</evidence>
<feature type="transmembrane region" description="Helical" evidence="7">
    <location>
        <begin position="175"/>
        <end position="193"/>
    </location>
</feature>
<organism evidence="9 10">
    <name type="scientific">Niallia hominis</name>
    <dbReference type="NCBI Taxonomy" id="3133173"/>
    <lineage>
        <taxon>Bacteria</taxon>
        <taxon>Bacillati</taxon>
        <taxon>Bacillota</taxon>
        <taxon>Bacilli</taxon>
        <taxon>Bacillales</taxon>
        <taxon>Bacillaceae</taxon>
        <taxon>Niallia</taxon>
    </lineage>
</organism>
<dbReference type="InterPro" id="IPR000515">
    <property type="entry name" value="MetI-like"/>
</dbReference>
<feature type="transmembrane region" description="Helical" evidence="7">
    <location>
        <begin position="274"/>
        <end position="300"/>
    </location>
</feature>
<reference evidence="9 10" key="1">
    <citation type="submission" date="2024-03" db="EMBL/GenBank/DDBJ databases">
        <title>Human intestinal bacterial collection.</title>
        <authorList>
            <person name="Pauvert C."/>
            <person name="Hitch T.C.A."/>
            <person name="Clavel T."/>
        </authorList>
    </citation>
    <scope>NUCLEOTIDE SEQUENCE [LARGE SCALE GENOMIC DNA]</scope>
    <source>
        <strain evidence="9 10">CLA-SR-H024</strain>
    </source>
</reference>
<feature type="transmembrane region" description="Helical" evidence="7">
    <location>
        <begin position="232"/>
        <end position="254"/>
    </location>
</feature>
<keyword evidence="2 7" id="KW-0813">Transport</keyword>
<keyword evidence="5 7" id="KW-1133">Transmembrane helix</keyword>
<feature type="transmembrane region" description="Helical" evidence="7">
    <location>
        <begin position="100"/>
        <end position="123"/>
    </location>
</feature>
<name>A0ABV1F060_9BACI</name>
<evidence type="ECO:0000256" key="3">
    <source>
        <dbReference type="ARBA" id="ARBA00022475"/>
    </source>
</evidence>
<dbReference type="Pfam" id="PF19300">
    <property type="entry name" value="BPD_transp_1_N"/>
    <property type="match status" value="1"/>
</dbReference>
<comment type="subcellular location">
    <subcellularLocation>
        <location evidence="1 7">Cell membrane</location>
        <topology evidence="1 7">Multi-pass membrane protein</topology>
    </subcellularLocation>
</comment>
<dbReference type="SUPFAM" id="SSF161098">
    <property type="entry name" value="MetI-like"/>
    <property type="match status" value="1"/>
</dbReference>
<keyword evidence="4 7" id="KW-0812">Transmembrane</keyword>
<dbReference type="Pfam" id="PF00528">
    <property type="entry name" value="BPD_transp_1"/>
    <property type="match status" value="1"/>
</dbReference>
<dbReference type="PROSITE" id="PS50928">
    <property type="entry name" value="ABC_TM1"/>
    <property type="match status" value="1"/>
</dbReference>
<evidence type="ECO:0000256" key="7">
    <source>
        <dbReference type="RuleBase" id="RU363032"/>
    </source>
</evidence>
<evidence type="ECO:0000313" key="10">
    <source>
        <dbReference type="Proteomes" id="UP001465426"/>
    </source>
</evidence>
<dbReference type="InterPro" id="IPR035906">
    <property type="entry name" value="MetI-like_sf"/>
</dbReference>
<dbReference type="Gene3D" id="1.10.3720.10">
    <property type="entry name" value="MetI-like"/>
    <property type="match status" value="1"/>
</dbReference>
<evidence type="ECO:0000259" key="8">
    <source>
        <dbReference type="PROSITE" id="PS50928"/>
    </source>
</evidence>
<feature type="domain" description="ABC transmembrane type-1" evidence="8">
    <location>
        <begin position="96"/>
        <end position="297"/>
    </location>
</feature>
<evidence type="ECO:0000313" key="9">
    <source>
        <dbReference type="EMBL" id="MEQ2466762.1"/>
    </source>
</evidence>
<dbReference type="RefSeq" id="WP_349204975.1">
    <property type="nucleotide sequence ID" value="NZ_JBBMFN010000034.1"/>
</dbReference>
<dbReference type="CDD" id="cd06261">
    <property type="entry name" value="TM_PBP2"/>
    <property type="match status" value="1"/>
</dbReference>
<keyword evidence="10" id="KW-1185">Reference proteome</keyword>
<dbReference type="PANTHER" id="PTHR43163:SF6">
    <property type="entry name" value="DIPEPTIDE TRANSPORT SYSTEM PERMEASE PROTEIN DPPB-RELATED"/>
    <property type="match status" value="1"/>
</dbReference>